<dbReference type="RefSeq" id="WP_149727286.1">
    <property type="nucleotide sequence ID" value="NZ_VUJV01000001.1"/>
</dbReference>
<reference evidence="2 3" key="2">
    <citation type="submission" date="2019-09" db="EMBL/GenBank/DDBJ databases">
        <authorList>
            <person name="Jin C."/>
        </authorList>
    </citation>
    <scope>NUCLEOTIDE SEQUENCE [LARGE SCALE GENOMIC DNA]</scope>
    <source>
        <strain evidence="2 3">BN130099</strain>
    </source>
</reference>
<accession>A0A5B1LM17</accession>
<evidence type="ECO:0000256" key="1">
    <source>
        <dbReference type="SAM" id="MobiDB-lite"/>
    </source>
</evidence>
<organism evidence="2 3">
    <name type="scientific">Nocardioides humilatus</name>
    <dbReference type="NCBI Taxonomy" id="2607660"/>
    <lineage>
        <taxon>Bacteria</taxon>
        <taxon>Bacillati</taxon>
        <taxon>Actinomycetota</taxon>
        <taxon>Actinomycetes</taxon>
        <taxon>Propionibacteriales</taxon>
        <taxon>Nocardioidaceae</taxon>
        <taxon>Nocardioides</taxon>
    </lineage>
</organism>
<keyword evidence="3" id="KW-1185">Reference proteome</keyword>
<evidence type="ECO:0000313" key="2">
    <source>
        <dbReference type="EMBL" id="KAA1421825.1"/>
    </source>
</evidence>
<feature type="region of interest" description="Disordered" evidence="1">
    <location>
        <begin position="125"/>
        <end position="153"/>
    </location>
</feature>
<proteinExistence type="predicted"/>
<gene>
    <name evidence="2" type="ORF">F0U44_06025</name>
</gene>
<reference evidence="2 3" key="1">
    <citation type="submission" date="2019-09" db="EMBL/GenBank/DDBJ databases">
        <title>Nocardioides panacisoli sp. nov., isolated from the soil of a ginseng field.</title>
        <authorList>
            <person name="Cho C."/>
        </authorList>
    </citation>
    <scope>NUCLEOTIDE SEQUENCE [LARGE SCALE GENOMIC DNA]</scope>
    <source>
        <strain evidence="2 3">BN130099</strain>
    </source>
</reference>
<sequence length="153" mass="16609">MGKLGLFVAVAVAVVAVLISPALGRAVPSGSYRPDLPPDTIELGCYPLPRGLTLDFPYQVRTDGDVHGQRVLTLQWDELDTAEVRHRLRVALRHAGLPRSAATITPYDDQAIVRGTITLRLPTAPLSSDAPACRDPQTTKRFPPDWAPSTEYG</sequence>
<evidence type="ECO:0000313" key="3">
    <source>
        <dbReference type="Proteomes" id="UP000325003"/>
    </source>
</evidence>
<dbReference type="EMBL" id="VUJV01000001">
    <property type="protein sequence ID" value="KAA1421825.1"/>
    <property type="molecule type" value="Genomic_DNA"/>
</dbReference>
<comment type="caution">
    <text evidence="2">The sequence shown here is derived from an EMBL/GenBank/DDBJ whole genome shotgun (WGS) entry which is preliminary data.</text>
</comment>
<name>A0A5B1LM17_9ACTN</name>
<dbReference type="AlphaFoldDB" id="A0A5B1LM17"/>
<dbReference type="Proteomes" id="UP000325003">
    <property type="component" value="Unassembled WGS sequence"/>
</dbReference>
<protein>
    <submittedName>
        <fullName evidence="2">Uncharacterized protein</fullName>
    </submittedName>
</protein>